<evidence type="ECO:0000256" key="3">
    <source>
        <dbReference type="ARBA" id="ARBA00022448"/>
    </source>
</evidence>
<keyword evidence="8 12" id="KW-0406">Ion transport</keyword>
<dbReference type="EMBL" id="MT554050">
    <property type="protein sequence ID" value="QOI74409.1"/>
    <property type="molecule type" value="Genomic_DNA"/>
</dbReference>
<dbReference type="AlphaFoldDB" id="A0A7L8ZVH7"/>
<evidence type="ECO:0000256" key="1">
    <source>
        <dbReference type="ARBA" id="ARBA00004304"/>
    </source>
</evidence>
<proteinExistence type="inferred from homology"/>
<evidence type="ECO:0000256" key="8">
    <source>
        <dbReference type="ARBA" id="ARBA00023065"/>
    </source>
</evidence>
<evidence type="ECO:0000256" key="7">
    <source>
        <dbReference type="ARBA" id="ARBA00022989"/>
    </source>
</evidence>
<protein>
    <recommendedName>
        <fullName evidence="12">ATP synthase complex subunit 8</fullName>
    </recommendedName>
</protein>
<reference evidence="14" key="1">
    <citation type="journal article" date="2020" name="Zool. J. Linn. Soc.">
        <title>Near-complete phylogeny of extant Crocodylia (Reptilia) using mitogenome-based data.</title>
        <authorList>
            <person name="Pan T."/>
            <person name="Miao J.-S."/>
            <person name="Zhang H.-B."/>
            <person name="Yan P."/>
            <person name="Lee P.-S."/>
            <person name="Jiang X.-Y."/>
            <person name="Ouyang J.-H."/>
            <person name="Deng Y.-P."/>
            <person name="Zhang B.-W."/>
            <person name="Wu X.-B."/>
        </authorList>
    </citation>
    <scope>NUCLEOTIDE SEQUENCE</scope>
    <source>
        <strain evidence="14">L024</strain>
    </source>
</reference>
<organism evidence="14">
    <name type="scientific">Caiman crocodilus</name>
    <name type="common">Spectacled caiman</name>
    <name type="synonym">Caiman sclerops</name>
    <dbReference type="NCBI Taxonomy" id="8499"/>
    <lineage>
        <taxon>Eukaryota</taxon>
        <taxon>Metazoa</taxon>
        <taxon>Chordata</taxon>
        <taxon>Craniata</taxon>
        <taxon>Vertebrata</taxon>
        <taxon>Euteleostomi</taxon>
        <taxon>Archelosauria</taxon>
        <taxon>Archosauria</taxon>
        <taxon>Crocodylia</taxon>
        <taxon>Alligatoridae</taxon>
        <taxon>Caimaninae</taxon>
        <taxon>Caiman</taxon>
    </lineage>
</organism>
<comment type="subcellular location">
    <subcellularLocation>
        <location evidence="1 12">Mitochondrion membrane</location>
        <topology evidence="1 12">Single-pass membrane protein</topology>
    </subcellularLocation>
</comment>
<dbReference type="Pfam" id="PF00895">
    <property type="entry name" value="ATP-synt_8"/>
    <property type="match status" value="1"/>
</dbReference>
<evidence type="ECO:0000256" key="12">
    <source>
        <dbReference type="RuleBase" id="RU003661"/>
    </source>
</evidence>
<sequence>MPQLNPEPWLIILLITWAFFTTILQPQTTSLIPTNDPSTHSLQTTKTWPWPWTLTYLTNS</sequence>
<dbReference type="InterPro" id="IPR050635">
    <property type="entry name" value="ATPase_protein_8"/>
</dbReference>
<keyword evidence="10" id="KW-0472">Membrane</keyword>
<dbReference type="GO" id="GO:0045259">
    <property type="term" value="C:proton-transporting ATP synthase complex"/>
    <property type="evidence" value="ECO:0007669"/>
    <property type="project" value="UniProtKB-KW"/>
</dbReference>
<feature type="chain" id="PRO_5029512551" description="ATP synthase complex subunit 8" evidence="13">
    <location>
        <begin position="27"/>
        <end position="60"/>
    </location>
</feature>
<feature type="signal peptide" evidence="13">
    <location>
        <begin position="1"/>
        <end position="26"/>
    </location>
</feature>
<evidence type="ECO:0000256" key="6">
    <source>
        <dbReference type="ARBA" id="ARBA00022781"/>
    </source>
</evidence>
<dbReference type="GO" id="GO:0015078">
    <property type="term" value="F:proton transmembrane transporter activity"/>
    <property type="evidence" value="ECO:0007669"/>
    <property type="project" value="InterPro"/>
</dbReference>
<evidence type="ECO:0000256" key="9">
    <source>
        <dbReference type="ARBA" id="ARBA00023128"/>
    </source>
</evidence>
<keyword evidence="3 12" id="KW-0813">Transport</keyword>
<keyword evidence="5 12" id="KW-0812">Transmembrane</keyword>
<geneLocation type="mitochondrion" evidence="14"/>
<evidence type="ECO:0000256" key="10">
    <source>
        <dbReference type="ARBA" id="ARBA00023136"/>
    </source>
</evidence>
<keyword evidence="11" id="KW-0066">ATP synthesis</keyword>
<accession>A0A7L8ZVH7</accession>
<keyword evidence="4 12" id="KW-0138">CF(0)</keyword>
<dbReference type="InterPro" id="IPR001421">
    <property type="entry name" value="ATP8_metazoa"/>
</dbReference>
<dbReference type="PANTHER" id="PTHR39937">
    <property type="entry name" value="ATP SYNTHASE PROTEIN 8"/>
    <property type="match status" value="1"/>
</dbReference>
<keyword evidence="7" id="KW-1133">Transmembrane helix</keyword>
<keyword evidence="6 12" id="KW-0375">Hydrogen ion transport</keyword>
<comment type="similarity">
    <text evidence="2 12">Belongs to the ATPase protein 8 family.</text>
</comment>
<evidence type="ECO:0000256" key="2">
    <source>
        <dbReference type="ARBA" id="ARBA00008892"/>
    </source>
</evidence>
<evidence type="ECO:0000256" key="13">
    <source>
        <dbReference type="SAM" id="SignalP"/>
    </source>
</evidence>
<evidence type="ECO:0000256" key="11">
    <source>
        <dbReference type="ARBA" id="ARBA00023310"/>
    </source>
</evidence>
<evidence type="ECO:0000256" key="4">
    <source>
        <dbReference type="ARBA" id="ARBA00022547"/>
    </source>
</evidence>
<evidence type="ECO:0000256" key="5">
    <source>
        <dbReference type="ARBA" id="ARBA00022692"/>
    </source>
</evidence>
<gene>
    <name evidence="14" type="primary">ATP8</name>
</gene>
<dbReference type="PANTHER" id="PTHR39937:SF1">
    <property type="entry name" value="ATP SYNTHASE PROTEIN 8"/>
    <property type="match status" value="1"/>
</dbReference>
<dbReference type="GO" id="GO:0031966">
    <property type="term" value="C:mitochondrial membrane"/>
    <property type="evidence" value="ECO:0007669"/>
    <property type="project" value="UniProtKB-SubCell"/>
</dbReference>
<keyword evidence="13" id="KW-0732">Signal</keyword>
<evidence type="ECO:0000313" key="14">
    <source>
        <dbReference type="EMBL" id="QOI74409.1"/>
    </source>
</evidence>
<keyword evidence="9 12" id="KW-0496">Mitochondrion</keyword>
<name>A0A7L8ZVH7_CAICR</name>
<dbReference type="GO" id="GO:0015986">
    <property type="term" value="P:proton motive force-driven ATP synthesis"/>
    <property type="evidence" value="ECO:0007669"/>
    <property type="project" value="InterPro"/>
</dbReference>